<accession>A0A101M1J8</accession>
<comment type="caution">
    <text evidence="1">The sequence shown here is derived from an EMBL/GenBank/DDBJ whole genome shotgun (WGS) entry which is preliminary data.</text>
</comment>
<geneLocation type="mitochondrion" evidence="1"/>
<gene>
    <name evidence="1" type="ORF">ABT39_MTgene3895</name>
</gene>
<name>A0A101M1J8_PICGL</name>
<reference evidence="1" key="1">
    <citation type="journal article" date="2015" name="Genome Biol. Evol.">
        <title>Organellar Genomes of White Spruce (Picea glauca): Assembly and Annotation.</title>
        <authorList>
            <person name="Jackman S.D."/>
            <person name="Warren R.L."/>
            <person name="Gibb E.A."/>
            <person name="Vandervalk B.P."/>
            <person name="Mohamadi H."/>
            <person name="Chu J."/>
            <person name="Raymond A."/>
            <person name="Pleasance S."/>
            <person name="Coope R."/>
            <person name="Wildung M.R."/>
            <person name="Ritland C.E."/>
            <person name="Bousquet J."/>
            <person name="Jones S.J."/>
            <person name="Bohlmann J."/>
            <person name="Birol I."/>
        </authorList>
    </citation>
    <scope>NUCLEOTIDE SEQUENCE [LARGE SCALE GENOMIC DNA]</scope>
    <source>
        <tissue evidence="1">Flushing bud</tissue>
    </source>
</reference>
<protein>
    <submittedName>
        <fullName evidence="1">Uncharacterized protein</fullName>
    </submittedName>
</protein>
<evidence type="ECO:0000313" key="1">
    <source>
        <dbReference type="EMBL" id="KUM49346.1"/>
    </source>
</evidence>
<dbReference type="AlphaFoldDB" id="A0A101M1J8"/>
<organism evidence="1">
    <name type="scientific">Picea glauca</name>
    <name type="common">White spruce</name>
    <name type="synonym">Pinus glauca</name>
    <dbReference type="NCBI Taxonomy" id="3330"/>
    <lineage>
        <taxon>Eukaryota</taxon>
        <taxon>Viridiplantae</taxon>
        <taxon>Streptophyta</taxon>
        <taxon>Embryophyta</taxon>
        <taxon>Tracheophyta</taxon>
        <taxon>Spermatophyta</taxon>
        <taxon>Pinopsida</taxon>
        <taxon>Pinidae</taxon>
        <taxon>Conifers I</taxon>
        <taxon>Pinales</taxon>
        <taxon>Pinaceae</taxon>
        <taxon>Picea</taxon>
    </lineage>
</organism>
<keyword evidence="1" id="KW-0496">Mitochondrion</keyword>
<sequence length="52" mass="6033">MKEICNSDFHDPSLNERDHSGMNYICNYAISIDRFCSFLPTNTNKGELLLYT</sequence>
<proteinExistence type="predicted"/>
<dbReference type="EMBL" id="LKAM01000003">
    <property type="protein sequence ID" value="KUM49346.1"/>
    <property type="molecule type" value="Genomic_DNA"/>
</dbReference>